<keyword evidence="3" id="KW-1185">Reference proteome</keyword>
<evidence type="ECO:0000313" key="2">
    <source>
        <dbReference type="EMBL" id="GAA4997883.1"/>
    </source>
</evidence>
<dbReference type="RefSeq" id="WP_345681216.1">
    <property type="nucleotide sequence ID" value="NZ_BAABHS010000074.1"/>
</dbReference>
<dbReference type="Pfam" id="PF13577">
    <property type="entry name" value="SnoaL_4"/>
    <property type="match status" value="1"/>
</dbReference>
<proteinExistence type="predicted"/>
<dbReference type="Proteomes" id="UP001500466">
    <property type="component" value="Unassembled WGS sequence"/>
</dbReference>
<evidence type="ECO:0000313" key="3">
    <source>
        <dbReference type="Proteomes" id="UP001500466"/>
    </source>
</evidence>
<reference evidence="3" key="1">
    <citation type="journal article" date="2019" name="Int. J. Syst. Evol. Microbiol.">
        <title>The Global Catalogue of Microorganisms (GCM) 10K type strain sequencing project: providing services to taxonomists for standard genome sequencing and annotation.</title>
        <authorList>
            <consortium name="The Broad Institute Genomics Platform"/>
            <consortium name="The Broad Institute Genome Sequencing Center for Infectious Disease"/>
            <person name="Wu L."/>
            <person name="Ma J."/>
        </authorList>
    </citation>
    <scope>NUCLEOTIDE SEQUENCE [LARGE SCALE GENOMIC DNA]</scope>
    <source>
        <strain evidence="3">JCM 17986</strain>
    </source>
</reference>
<dbReference type="InterPro" id="IPR032710">
    <property type="entry name" value="NTF2-like_dom_sf"/>
</dbReference>
<name>A0ABP9IH40_9ACTN</name>
<dbReference type="SUPFAM" id="SSF54427">
    <property type="entry name" value="NTF2-like"/>
    <property type="match status" value="1"/>
</dbReference>
<dbReference type="InterPro" id="IPR037401">
    <property type="entry name" value="SnoaL-like"/>
</dbReference>
<dbReference type="EMBL" id="BAABHS010000074">
    <property type="protein sequence ID" value="GAA4997883.1"/>
    <property type="molecule type" value="Genomic_DNA"/>
</dbReference>
<accession>A0ABP9IH40</accession>
<gene>
    <name evidence="2" type="ORF">GCM10023205_84420</name>
</gene>
<organism evidence="2 3">
    <name type="scientific">Yinghuangia aomiensis</name>
    <dbReference type="NCBI Taxonomy" id="676205"/>
    <lineage>
        <taxon>Bacteria</taxon>
        <taxon>Bacillati</taxon>
        <taxon>Actinomycetota</taxon>
        <taxon>Actinomycetes</taxon>
        <taxon>Kitasatosporales</taxon>
        <taxon>Streptomycetaceae</taxon>
        <taxon>Yinghuangia</taxon>
    </lineage>
</organism>
<evidence type="ECO:0000259" key="1">
    <source>
        <dbReference type="Pfam" id="PF13577"/>
    </source>
</evidence>
<dbReference type="Gene3D" id="3.10.450.50">
    <property type="match status" value="1"/>
</dbReference>
<protein>
    <recommendedName>
        <fullName evidence="1">SnoaL-like domain-containing protein</fullName>
    </recommendedName>
</protein>
<sequence>MTASLLSVADRLDLAELPAKFCHFSDYGDYAALADLFTPDVVTELVGIGVYDGIDALVQHARETANWSSGYTWHVVANLWIEPTVSGAAVHYYMLGMFNTAAGERTGVHHTSGRFVDQAIRTTEGWRINRRVFQMDSPKSPPDLR</sequence>
<feature type="domain" description="SnoaL-like" evidence="1">
    <location>
        <begin position="8"/>
        <end position="131"/>
    </location>
</feature>
<comment type="caution">
    <text evidence="2">The sequence shown here is derived from an EMBL/GenBank/DDBJ whole genome shotgun (WGS) entry which is preliminary data.</text>
</comment>